<dbReference type="Gene3D" id="3.30.70.100">
    <property type="match status" value="2"/>
</dbReference>
<keyword evidence="2" id="KW-1185">Reference proteome</keyword>
<dbReference type="OrthoDB" id="3830579at2759"/>
<evidence type="ECO:0000313" key="1">
    <source>
        <dbReference type="EMBL" id="TKA76345.1"/>
    </source>
</evidence>
<dbReference type="STRING" id="329884.A0A4U0XNC9"/>
<dbReference type="AlphaFoldDB" id="A0A4U0XNC9"/>
<sequence>MPITEIIVCPLVPGSDIYGANNFAGAALRDTVDGLHKHTGCQQFTAGMQLEHADILEALITWESLQKHCDFRRTPDYGSIVASISKIRAGPCTPYHVDFRPFTAFVRATEAPVTEVATFYFDGPAPFAVLDRFTRFREVLSKQQVSGVLGAAAGLTHEELDSEGARGTAAVLVIGWESVDAHLAFQKTQLFKDSVHLLPVAEAKTIDMVRLDETTWV</sequence>
<reference evidence="1 2" key="1">
    <citation type="submission" date="2017-03" db="EMBL/GenBank/DDBJ databases">
        <title>Genomes of endolithic fungi from Antarctica.</title>
        <authorList>
            <person name="Coleine C."/>
            <person name="Masonjones S."/>
            <person name="Stajich J.E."/>
        </authorList>
    </citation>
    <scope>NUCLEOTIDE SEQUENCE [LARGE SCALE GENOMIC DNA]</scope>
    <source>
        <strain evidence="1 2">CCFEE 5184</strain>
    </source>
</reference>
<evidence type="ECO:0008006" key="3">
    <source>
        <dbReference type="Google" id="ProtNLM"/>
    </source>
</evidence>
<protein>
    <recommendedName>
        <fullName evidence="3">ABM domain-containing protein</fullName>
    </recommendedName>
</protein>
<proteinExistence type="predicted"/>
<dbReference type="EMBL" id="NAJQ01000166">
    <property type="protein sequence ID" value="TKA76345.1"/>
    <property type="molecule type" value="Genomic_DNA"/>
</dbReference>
<dbReference type="Proteomes" id="UP000309340">
    <property type="component" value="Unassembled WGS sequence"/>
</dbReference>
<gene>
    <name evidence="1" type="ORF">B0A55_03729</name>
</gene>
<organism evidence="1 2">
    <name type="scientific">Friedmanniomyces simplex</name>
    <dbReference type="NCBI Taxonomy" id="329884"/>
    <lineage>
        <taxon>Eukaryota</taxon>
        <taxon>Fungi</taxon>
        <taxon>Dikarya</taxon>
        <taxon>Ascomycota</taxon>
        <taxon>Pezizomycotina</taxon>
        <taxon>Dothideomycetes</taxon>
        <taxon>Dothideomycetidae</taxon>
        <taxon>Mycosphaerellales</taxon>
        <taxon>Teratosphaeriaceae</taxon>
        <taxon>Friedmanniomyces</taxon>
    </lineage>
</organism>
<name>A0A4U0XNC9_9PEZI</name>
<comment type="caution">
    <text evidence="1">The sequence shown here is derived from an EMBL/GenBank/DDBJ whole genome shotgun (WGS) entry which is preliminary data.</text>
</comment>
<accession>A0A4U0XNC9</accession>
<evidence type="ECO:0000313" key="2">
    <source>
        <dbReference type="Proteomes" id="UP000309340"/>
    </source>
</evidence>